<dbReference type="Pfam" id="PF10719">
    <property type="entry name" value="ComFB"/>
    <property type="match status" value="1"/>
</dbReference>
<dbReference type="EMBL" id="CP009687">
    <property type="protein sequence ID" value="AKL95285.1"/>
    <property type="molecule type" value="Genomic_DNA"/>
</dbReference>
<evidence type="ECO:0000313" key="1">
    <source>
        <dbReference type="EMBL" id="AKL95285.1"/>
    </source>
</evidence>
<reference evidence="1 2" key="1">
    <citation type="submission" date="2014-10" db="EMBL/GenBank/DDBJ databases">
        <title>Genome sequence of Clostridium aceticum DSM 1496.</title>
        <authorList>
            <person name="Poehlein A."/>
            <person name="Schiel-Bengelsdorf B."/>
            <person name="Gottschalk G."/>
            <person name="Duerre P."/>
            <person name="Daniel R."/>
        </authorList>
    </citation>
    <scope>NUCLEOTIDE SEQUENCE [LARGE SCALE GENOMIC DNA]</scope>
    <source>
        <strain evidence="1 2">DSM 1496</strain>
    </source>
</reference>
<accession>A0A0D8IDR6</accession>
<gene>
    <name evidence="1" type="ORF">CACET_c18370</name>
</gene>
<dbReference type="OrthoDB" id="5616024at2"/>
<dbReference type="STRING" id="84022.CACET_c18370"/>
<dbReference type="PATRIC" id="fig|84022.5.peg.3294"/>
<keyword evidence="2" id="KW-1185">Reference proteome</keyword>
<protein>
    <submittedName>
        <fullName evidence="1">Late competence development protein ComFB</fullName>
    </submittedName>
</protein>
<dbReference type="KEGG" id="cace:CACET_c18370"/>
<proteinExistence type="predicted"/>
<dbReference type="Proteomes" id="UP000035704">
    <property type="component" value="Chromosome"/>
</dbReference>
<sequence>MEVKNYMEVVVNQLLPGILKRYKDICGCDRCIADIKAITLNLLPPKYVATESGELYQKVNALSVQFEADVTNAVIQAINKVKNNPRH</sequence>
<dbReference type="RefSeq" id="WP_044823983.1">
    <property type="nucleotide sequence ID" value="NZ_CP009687.1"/>
</dbReference>
<dbReference type="AlphaFoldDB" id="A0A0D8IDR6"/>
<organism evidence="1 2">
    <name type="scientific">Clostridium aceticum</name>
    <dbReference type="NCBI Taxonomy" id="84022"/>
    <lineage>
        <taxon>Bacteria</taxon>
        <taxon>Bacillati</taxon>
        <taxon>Bacillota</taxon>
        <taxon>Clostridia</taxon>
        <taxon>Eubacteriales</taxon>
        <taxon>Clostridiaceae</taxon>
        <taxon>Clostridium</taxon>
    </lineage>
</organism>
<evidence type="ECO:0000313" key="2">
    <source>
        <dbReference type="Proteomes" id="UP000035704"/>
    </source>
</evidence>
<name>A0A0D8IDR6_9CLOT</name>
<dbReference type="InterPro" id="IPR019657">
    <property type="entry name" value="ComFB"/>
</dbReference>